<evidence type="ECO:0000313" key="1">
    <source>
        <dbReference type="EMBL" id="KAE8412370.1"/>
    </source>
</evidence>
<reference evidence="1 2" key="1">
    <citation type="submission" date="2019-04" db="EMBL/GenBank/DDBJ databases">
        <authorList>
            <consortium name="DOE Joint Genome Institute"/>
            <person name="Mondo S."/>
            <person name="Kjaerbolling I."/>
            <person name="Vesth T."/>
            <person name="Frisvad J.C."/>
            <person name="Nybo J.L."/>
            <person name="Theobald S."/>
            <person name="Kildgaard S."/>
            <person name="Isbrandt T."/>
            <person name="Kuo A."/>
            <person name="Sato A."/>
            <person name="Lyhne E.K."/>
            <person name="Kogle M.E."/>
            <person name="Wiebenga A."/>
            <person name="Kun R.S."/>
            <person name="Lubbers R.J."/>
            <person name="Makela M.R."/>
            <person name="Barry K."/>
            <person name="Chovatia M."/>
            <person name="Clum A."/>
            <person name="Daum C."/>
            <person name="Haridas S."/>
            <person name="He G."/>
            <person name="LaButti K."/>
            <person name="Lipzen A."/>
            <person name="Riley R."/>
            <person name="Salamov A."/>
            <person name="Simmons B.A."/>
            <person name="Magnuson J.K."/>
            <person name="Henrissat B."/>
            <person name="Mortensen U.H."/>
            <person name="Larsen T.O."/>
            <person name="Devries R.P."/>
            <person name="Grigoriev I.V."/>
            <person name="Machida M."/>
            <person name="Baker S.E."/>
            <person name="Andersen M.R."/>
            <person name="Cantor M.N."/>
            <person name="Hua S.X."/>
        </authorList>
    </citation>
    <scope>NUCLEOTIDE SEQUENCE [LARGE SCALE GENOMIC DNA]</scope>
    <source>
        <strain evidence="1 2">CBS 117616</strain>
    </source>
</reference>
<keyword evidence="2" id="KW-1185">Reference proteome</keyword>
<protein>
    <recommendedName>
        <fullName evidence="3">Protein kinase domain-containing protein</fullName>
    </recommendedName>
</protein>
<dbReference type="Proteomes" id="UP000325395">
    <property type="component" value="Unassembled WGS sequence"/>
</dbReference>
<gene>
    <name evidence="1" type="ORF">BDV36DRAFT_287932</name>
</gene>
<evidence type="ECO:0008006" key="3">
    <source>
        <dbReference type="Google" id="ProtNLM"/>
    </source>
</evidence>
<organism evidence="1 2">
    <name type="scientific">Aspergillus pseudocaelatus</name>
    <dbReference type="NCBI Taxonomy" id="1825620"/>
    <lineage>
        <taxon>Eukaryota</taxon>
        <taxon>Fungi</taxon>
        <taxon>Dikarya</taxon>
        <taxon>Ascomycota</taxon>
        <taxon>Pezizomycotina</taxon>
        <taxon>Eurotiomycetes</taxon>
        <taxon>Eurotiomycetidae</taxon>
        <taxon>Eurotiales</taxon>
        <taxon>Aspergillaceae</taxon>
        <taxon>Aspergillus</taxon>
        <taxon>Aspergillus subgen. Circumdati</taxon>
    </lineage>
</organism>
<sequence length="148" mass="17940">MRLDLNDFAFISCEKEFEISSYNTIEKHLWYSNYREIDLFIYKGTAYTWVVPDFYRRPYLYRFLKDKLDFAIYTEDRAAALLEIIYKIYNTGFCHGDLYSRNIESLINRQHNWMEDDTIMASELLGLLAKNMKLGRLVHAWGYYYHYS</sequence>
<accession>A0ABQ6W5T1</accession>
<evidence type="ECO:0000313" key="2">
    <source>
        <dbReference type="Proteomes" id="UP000325395"/>
    </source>
</evidence>
<proteinExistence type="predicted"/>
<dbReference type="EMBL" id="ML735837">
    <property type="protein sequence ID" value="KAE8412370.1"/>
    <property type="molecule type" value="Genomic_DNA"/>
</dbReference>
<name>A0ABQ6W5T1_9EURO</name>